<dbReference type="InterPro" id="IPR027951">
    <property type="entry name" value="Nepro_N"/>
</dbReference>
<accession>A0AAD6ZYK3</accession>
<dbReference type="Proteomes" id="UP001218218">
    <property type="component" value="Unassembled WGS sequence"/>
</dbReference>
<dbReference type="PANTHER" id="PTHR37792:SF1">
    <property type="entry name" value="RIBONUCLEASE MRP PROTEIN SUBUNIT RMP1"/>
    <property type="match status" value="1"/>
</dbReference>
<dbReference type="GO" id="GO:0042134">
    <property type="term" value="F:rRNA primary transcript binding"/>
    <property type="evidence" value="ECO:0007669"/>
    <property type="project" value="InterPro"/>
</dbReference>
<gene>
    <name evidence="2" type="ORF">DFH08DRAFT_810936</name>
</gene>
<sequence length="368" mass="41139">MSEIEGGDLNHRDMVLIFRTLQLMRGTTGTVVQGILNLPDFPIKRSRSDTGIEKNTATANLQLRGVVGILVKPLFPVSATGGASSDSDFWWREASMDASLKQLKACARSLQPVLSTFADELQILHRIYYKGKNQHRPALFWRRVTEMRRYGDRVEELSLLSLVDSLRYSFFAEESQQNSKLLKGSWTHYPDPSSVSYVHGQVAASITLVQKMHERLTHAYRSFSLAMQTGAFIQLILTLAGIASRMSSLVSELTSVLEQVQGAVRYILSTLQSEVQTHDDCRLADQHRAMVASVQVSVDVDEDTGVSIARQDHQPEDRPNVAIDAIHTPPYVPLPAPSLVGVVKNAIRNSDRKPKKKRKRDEIDDIFG</sequence>
<reference evidence="2" key="1">
    <citation type="submission" date="2023-03" db="EMBL/GenBank/DDBJ databases">
        <title>Massive genome expansion in bonnet fungi (Mycena s.s.) driven by repeated elements and novel gene families across ecological guilds.</title>
        <authorList>
            <consortium name="Lawrence Berkeley National Laboratory"/>
            <person name="Harder C.B."/>
            <person name="Miyauchi S."/>
            <person name="Viragh M."/>
            <person name="Kuo A."/>
            <person name="Thoen E."/>
            <person name="Andreopoulos B."/>
            <person name="Lu D."/>
            <person name="Skrede I."/>
            <person name="Drula E."/>
            <person name="Henrissat B."/>
            <person name="Morin E."/>
            <person name="Kohler A."/>
            <person name="Barry K."/>
            <person name="LaButti K."/>
            <person name="Morin E."/>
            <person name="Salamov A."/>
            <person name="Lipzen A."/>
            <person name="Mereny Z."/>
            <person name="Hegedus B."/>
            <person name="Baldrian P."/>
            <person name="Stursova M."/>
            <person name="Weitz H."/>
            <person name="Taylor A."/>
            <person name="Grigoriev I.V."/>
            <person name="Nagy L.G."/>
            <person name="Martin F."/>
            <person name="Kauserud H."/>
        </authorList>
    </citation>
    <scope>NUCLEOTIDE SEQUENCE</scope>
    <source>
        <strain evidence="2">CBHHK002</strain>
    </source>
</reference>
<dbReference type="Pfam" id="PF14780">
    <property type="entry name" value="NEPRO_N"/>
    <property type="match status" value="1"/>
</dbReference>
<name>A0AAD6ZYK3_9AGAR</name>
<comment type="caution">
    <text evidence="2">The sequence shown here is derived from an EMBL/GenBank/DDBJ whole genome shotgun (WGS) entry which is preliminary data.</text>
</comment>
<organism evidence="2 3">
    <name type="scientific">Mycena albidolilacea</name>
    <dbReference type="NCBI Taxonomy" id="1033008"/>
    <lineage>
        <taxon>Eukaryota</taxon>
        <taxon>Fungi</taxon>
        <taxon>Dikarya</taxon>
        <taxon>Basidiomycota</taxon>
        <taxon>Agaricomycotina</taxon>
        <taxon>Agaricomycetes</taxon>
        <taxon>Agaricomycetidae</taxon>
        <taxon>Agaricales</taxon>
        <taxon>Marasmiineae</taxon>
        <taxon>Mycenaceae</taxon>
        <taxon>Mycena</taxon>
    </lineage>
</organism>
<dbReference type="PANTHER" id="PTHR37792">
    <property type="entry name" value="RIBONUCLEASE MRP PROTEIN SUBUNIT RMP1"/>
    <property type="match status" value="1"/>
</dbReference>
<proteinExistence type="predicted"/>
<dbReference type="AlphaFoldDB" id="A0AAD6ZYK3"/>
<dbReference type="GO" id="GO:0000294">
    <property type="term" value="P:nuclear-transcribed mRNA catabolic process, RNase MRP-dependent"/>
    <property type="evidence" value="ECO:0007669"/>
    <property type="project" value="TreeGrafter"/>
</dbReference>
<protein>
    <recommendedName>
        <fullName evidence="1">Nucleolus and neural progenitor protein-like N-terminal domain-containing protein</fullName>
    </recommendedName>
</protein>
<dbReference type="EMBL" id="JARIHO010000023">
    <property type="protein sequence ID" value="KAJ7343529.1"/>
    <property type="molecule type" value="Genomic_DNA"/>
</dbReference>
<dbReference type="InterPro" id="IPR047205">
    <property type="entry name" value="RMP1"/>
</dbReference>
<evidence type="ECO:0000259" key="1">
    <source>
        <dbReference type="Pfam" id="PF14780"/>
    </source>
</evidence>
<keyword evidence="3" id="KW-1185">Reference proteome</keyword>
<evidence type="ECO:0000313" key="3">
    <source>
        <dbReference type="Proteomes" id="UP001218218"/>
    </source>
</evidence>
<dbReference type="GO" id="GO:0000466">
    <property type="term" value="P:maturation of 5.8S rRNA from tricistronic rRNA transcript (SSU-rRNA, 5.8S rRNA, LSU-rRNA)"/>
    <property type="evidence" value="ECO:0007669"/>
    <property type="project" value="TreeGrafter"/>
</dbReference>
<feature type="domain" description="Nucleolus and neural progenitor protein-like N-terminal" evidence="1">
    <location>
        <begin position="94"/>
        <end position="255"/>
    </location>
</feature>
<evidence type="ECO:0000313" key="2">
    <source>
        <dbReference type="EMBL" id="KAJ7343529.1"/>
    </source>
</evidence>
<dbReference type="GO" id="GO:0000172">
    <property type="term" value="C:ribonuclease MRP complex"/>
    <property type="evidence" value="ECO:0007669"/>
    <property type="project" value="InterPro"/>
</dbReference>